<keyword evidence="4" id="KW-0963">Cytoplasm</keyword>
<evidence type="ECO:0000256" key="2">
    <source>
        <dbReference type="ARBA" id="ARBA00008571"/>
    </source>
</evidence>
<keyword evidence="5" id="KW-0143">Chaperone</keyword>
<dbReference type="EMBL" id="CAKLDI010000001">
    <property type="protein sequence ID" value="CAH0532627.1"/>
    <property type="molecule type" value="Genomic_DNA"/>
</dbReference>
<protein>
    <recommendedName>
        <fullName evidence="3">FAD assembly factor SdhE</fullName>
    </recommendedName>
</protein>
<sequence length="94" mass="10803">MSQVTWTAEQRARIKWACRRGMLELDVLIMPFYDECFEALSEARQQAFVALLNCDDPDLFKWMMGHGKSDDPALVDITAQVVAHNRSKMRTPAE</sequence>
<proteinExistence type="inferred from homology"/>
<evidence type="ECO:0000256" key="1">
    <source>
        <dbReference type="ARBA" id="ARBA00004496"/>
    </source>
</evidence>
<dbReference type="PANTHER" id="PTHR39585">
    <property type="entry name" value="FAD ASSEMBLY FACTOR SDHE"/>
    <property type="match status" value="1"/>
</dbReference>
<evidence type="ECO:0000256" key="3">
    <source>
        <dbReference type="ARBA" id="ARBA00019418"/>
    </source>
</evidence>
<organism evidence="6 7">
    <name type="scientific">Vibrio stylophorae</name>
    <dbReference type="NCBI Taxonomy" id="659351"/>
    <lineage>
        <taxon>Bacteria</taxon>
        <taxon>Pseudomonadati</taxon>
        <taxon>Pseudomonadota</taxon>
        <taxon>Gammaproteobacteria</taxon>
        <taxon>Vibrionales</taxon>
        <taxon>Vibrionaceae</taxon>
        <taxon>Vibrio</taxon>
    </lineage>
</organism>
<name>A0ABM8ZQY7_9VIBR</name>
<dbReference type="InterPro" id="IPR036714">
    <property type="entry name" value="SDH_sf"/>
</dbReference>
<evidence type="ECO:0000313" key="6">
    <source>
        <dbReference type="EMBL" id="CAH0532627.1"/>
    </source>
</evidence>
<comment type="subcellular location">
    <subcellularLocation>
        <location evidence="1">Cytoplasm</location>
    </subcellularLocation>
</comment>
<dbReference type="InterPro" id="IPR005631">
    <property type="entry name" value="SDH"/>
</dbReference>
<dbReference type="SUPFAM" id="SSF109910">
    <property type="entry name" value="YgfY-like"/>
    <property type="match status" value="1"/>
</dbReference>
<comment type="caution">
    <text evidence="6">The sequence shown here is derived from an EMBL/GenBank/DDBJ whole genome shotgun (WGS) entry which is preliminary data.</text>
</comment>
<dbReference type="InterPro" id="IPR050531">
    <property type="entry name" value="SdhE_FAD_assembly_factor"/>
</dbReference>
<evidence type="ECO:0000256" key="4">
    <source>
        <dbReference type="ARBA" id="ARBA00022490"/>
    </source>
</evidence>
<dbReference type="PANTHER" id="PTHR39585:SF1">
    <property type="entry name" value="FAD ASSEMBLY FACTOR SDHE"/>
    <property type="match status" value="1"/>
</dbReference>
<comment type="similarity">
    <text evidence="2">Belongs to the SdhE FAD assembly factor family.</text>
</comment>
<evidence type="ECO:0000256" key="5">
    <source>
        <dbReference type="ARBA" id="ARBA00023186"/>
    </source>
</evidence>
<keyword evidence="7" id="KW-1185">Reference proteome</keyword>
<evidence type="ECO:0000313" key="7">
    <source>
        <dbReference type="Proteomes" id="UP000838672"/>
    </source>
</evidence>
<gene>
    <name evidence="6" type="primary">sdhE</name>
    <name evidence="6" type="ORF">VST7929_00467</name>
</gene>
<dbReference type="RefSeq" id="WP_237464577.1">
    <property type="nucleotide sequence ID" value="NZ_CAKLDI010000001.1"/>
</dbReference>
<dbReference type="Pfam" id="PF03937">
    <property type="entry name" value="Sdh5"/>
    <property type="match status" value="1"/>
</dbReference>
<dbReference type="Gene3D" id="1.10.150.250">
    <property type="entry name" value="Flavinator of succinate dehydrogenase"/>
    <property type="match status" value="1"/>
</dbReference>
<accession>A0ABM8ZQY7</accession>
<dbReference type="Proteomes" id="UP000838672">
    <property type="component" value="Unassembled WGS sequence"/>
</dbReference>
<reference evidence="6" key="1">
    <citation type="submission" date="2021-11" db="EMBL/GenBank/DDBJ databases">
        <authorList>
            <person name="Rodrigo-Torres L."/>
            <person name="Arahal R. D."/>
            <person name="Lucena T."/>
        </authorList>
    </citation>
    <scope>NUCLEOTIDE SEQUENCE</scope>
    <source>
        <strain evidence="6">CECT 7929</strain>
    </source>
</reference>